<name>A0ABW1YTD6_9GAMM</name>
<feature type="domain" description="Acylphosphatase-like" evidence="5">
    <location>
        <begin position="612"/>
        <end position="698"/>
    </location>
</feature>
<keyword evidence="2" id="KW-0547">Nucleotide-binding</keyword>
<keyword evidence="2" id="KW-0067">ATP-binding</keyword>
<feature type="domain" description="ATP-grasp" evidence="4">
    <location>
        <begin position="101"/>
        <end position="350"/>
    </location>
</feature>
<dbReference type="Proteomes" id="UP001596425">
    <property type="component" value="Unassembled WGS sequence"/>
</dbReference>
<evidence type="ECO:0000256" key="1">
    <source>
        <dbReference type="ARBA" id="ARBA00023211"/>
    </source>
</evidence>
<dbReference type="Gene3D" id="3.30.470.20">
    <property type="entry name" value="ATP-grasp fold, B domain"/>
    <property type="match status" value="3"/>
</dbReference>
<evidence type="ECO:0000259" key="4">
    <source>
        <dbReference type="PROSITE" id="PS50975"/>
    </source>
</evidence>
<dbReference type="InterPro" id="IPR001792">
    <property type="entry name" value="Acylphosphatase-like_dom"/>
</dbReference>
<sequence length="703" mass="76254">MEIALKDSGLFAGGFSQDKLLESDLLKSENDFSGSPFLKKKGDIDQLLITEKALELGLYVKFYRSDIYSVSNGRRSILFCQTSAMVSEVYRFCAQLKHVTKEILSRNEVPVPPGEVFESYRKALRYFESMSGPVVVKPVRGSHGRGITTGVIDEATFRLAWDTAKNKSSEVIVEKHLPGCDIRVNVIGGQAVSACFRIPANVVGDGSSTIKSLVDRKNERRKGNPAHLLMSEYIKRFDLLELKGVSMEEVPAAGERVWLSGVANVSVGGEGIQLIEHLDPAILRMAERAAKAFPGVYHVGVDVMVPAYDKPENCTPFIIEVNTNSATSAPVFPNYGNAVDLPELLLNHLLAEGGPAPCFPAWHDSNLPERKVLSVAAQWDCEFRDLKVRKRLAGQKALIRHAASRLNLKFSEISGSVASVECGEEFRLFHRAMPDNVLQGARRACVHNDLRAGLLEKAGVNSSLGNIAATEHFADESPVRYRLLVIGGHLVAGLERSRKAPETGDESGLSGAAMLFGEVTSDVSESIHVDFSRIAVGAVDALFGPFLAGVDIIAKDISAPATEQAWMVTDVVSNPALGWHHFPVFGKGRDVAGALLAALFPRVIDERTPLMHFCITVEGDGVNGAYRRRIRIHACERGIVGELRAVSKKSVEIAAQGTPVALSSLLSLCSVGNDGSSTFDVHVESLPLAGYEGFEIRDQTEAP</sequence>
<evidence type="ECO:0000259" key="5">
    <source>
        <dbReference type="PROSITE" id="PS51160"/>
    </source>
</evidence>
<comment type="caution">
    <text evidence="3">Lacks conserved residue(s) required for the propagation of feature annotation.</text>
</comment>
<reference evidence="7" key="1">
    <citation type="journal article" date="2019" name="Int. J. Syst. Evol. Microbiol.">
        <title>The Global Catalogue of Microorganisms (GCM) 10K type strain sequencing project: providing services to taxonomists for standard genome sequencing and annotation.</title>
        <authorList>
            <consortium name="The Broad Institute Genomics Platform"/>
            <consortium name="The Broad Institute Genome Sequencing Center for Infectious Disease"/>
            <person name="Wu L."/>
            <person name="Ma J."/>
        </authorList>
    </citation>
    <scope>NUCLEOTIDE SEQUENCE [LARGE SCALE GENOMIC DNA]</scope>
    <source>
        <strain evidence="7">CGMCC 1.13718</strain>
    </source>
</reference>
<gene>
    <name evidence="6" type="ORF">ACFQBM_17855</name>
</gene>
<evidence type="ECO:0000313" key="6">
    <source>
        <dbReference type="EMBL" id="MFC6635158.1"/>
    </source>
</evidence>
<dbReference type="RefSeq" id="WP_193194265.1">
    <property type="nucleotide sequence ID" value="NZ_JACZFR010000057.1"/>
</dbReference>
<dbReference type="InterPro" id="IPR011761">
    <property type="entry name" value="ATP-grasp"/>
</dbReference>
<dbReference type="EMBL" id="JBHSVR010000001">
    <property type="protein sequence ID" value="MFC6635158.1"/>
    <property type="molecule type" value="Genomic_DNA"/>
</dbReference>
<accession>A0ABW1YTD6</accession>
<keyword evidence="1" id="KW-0464">Manganese</keyword>
<evidence type="ECO:0000256" key="3">
    <source>
        <dbReference type="PROSITE-ProRule" id="PRU00520"/>
    </source>
</evidence>
<dbReference type="PROSITE" id="PS50975">
    <property type="entry name" value="ATP_GRASP"/>
    <property type="match status" value="1"/>
</dbReference>
<evidence type="ECO:0000256" key="2">
    <source>
        <dbReference type="PROSITE-ProRule" id="PRU00409"/>
    </source>
</evidence>
<comment type="caution">
    <text evidence="6">The sequence shown here is derived from an EMBL/GenBank/DDBJ whole genome shotgun (WGS) entry which is preliminary data.</text>
</comment>
<dbReference type="SUPFAM" id="SSF56059">
    <property type="entry name" value="Glutathione synthetase ATP-binding domain-like"/>
    <property type="match status" value="1"/>
</dbReference>
<dbReference type="PANTHER" id="PTHR21621">
    <property type="entry name" value="RIBOSOMAL PROTEIN S6 MODIFICATION PROTEIN"/>
    <property type="match status" value="1"/>
</dbReference>
<dbReference type="Gene3D" id="3.30.70.100">
    <property type="match status" value="1"/>
</dbReference>
<dbReference type="InterPro" id="IPR036046">
    <property type="entry name" value="Acylphosphatase-like_dom_sf"/>
</dbReference>
<dbReference type="SUPFAM" id="SSF54975">
    <property type="entry name" value="Acylphosphatase/BLUF domain-like"/>
    <property type="match status" value="1"/>
</dbReference>
<proteinExistence type="predicted"/>
<keyword evidence="7" id="KW-1185">Reference proteome</keyword>
<dbReference type="PANTHER" id="PTHR21621:SF0">
    <property type="entry name" value="BETA-CITRYLGLUTAMATE SYNTHASE B-RELATED"/>
    <property type="match status" value="1"/>
</dbReference>
<dbReference type="PROSITE" id="PS51160">
    <property type="entry name" value="ACYLPHOSPHATASE_3"/>
    <property type="match status" value="1"/>
</dbReference>
<evidence type="ECO:0000313" key="7">
    <source>
        <dbReference type="Proteomes" id="UP001596425"/>
    </source>
</evidence>
<organism evidence="6 7">
    <name type="scientific">Microbulbifer taiwanensis</name>
    <dbReference type="NCBI Taxonomy" id="986746"/>
    <lineage>
        <taxon>Bacteria</taxon>
        <taxon>Pseudomonadati</taxon>
        <taxon>Pseudomonadota</taxon>
        <taxon>Gammaproteobacteria</taxon>
        <taxon>Cellvibrionales</taxon>
        <taxon>Microbulbiferaceae</taxon>
        <taxon>Microbulbifer</taxon>
    </lineage>
</organism>
<protein>
    <submittedName>
        <fullName evidence="6">ATP-grasp domain-containing protein</fullName>
    </submittedName>
</protein>